<sequence length="97" mass="11318">MLRWQIDIQDYRGNMITISKEAKIHKNALFLSRWPTDNFKSNPAYYSEVVAKISVHFMELERRRTFRFSEWAPAGDNPDSHQSSKVKKETAILGISS</sequence>
<evidence type="ECO:0000313" key="3">
    <source>
        <dbReference type="Proteomes" id="UP000765509"/>
    </source>
</evidence>
<organism evidence="2 3">
    <name type="scientific">Austropuccinia psidii MF-1</name>
    <dbReference type="NCBI Taxonomy" id="1389203"/>
    <lineage>
        <taxon>Eukaryota</taxon>
        <taxon>Fungi</taxon>
        <taxon>Dikarya</taxon>
        <taxon>Basidiomycota</taxon>
        <taxon>Pucciniomycotina</taxon>
        <taxon>Pucciniomycetes</taxon>
        <taxon>Pucciniales</taxon>
        <taxon>Sphaerophragmiaceae</taxon>
        <taxon>Austropuccinia</taxon>
    </lineage>
</organism>
<comment type="caution">
    <text evidence="2">The sequence shown here is derived from an EMBL/GenBank/DDBJ whole genome shotgun (WGS) entry which is preliminary data.</text>
</comment>
<reference evidence="2" key="1">
    <citation type="submission" date="2021-03" db="EMBL/GenBank/DDBJ databases">
        <title>Draft genome sequence of rust myrtle Austropuccinia psidii MF-1, a brazilian biotype.</title>
        <authorList>
            <person name="Quecine M.C."/>
            <person name="Pachon D.M.R."/>
            <person name="Bonatelli M.L."/>
            <person name="Correr F.H."/>
            <person name="Franceschini L.M."/>
            <person name="Leite T.F."/>
            <person name="Margarido G.R.A."/>
            <person name="Almeida C.A."/>
            <person name="Ferrarezi J.A."/>
            <person name="Labate C.A."/>
        </authorList>
    </citation>
    <scope>NUCLEOTIDE SEQUENCE</scope>
    <source>
        <strain evidence="2">MF-1</strain>
    </source>
</reference>
<keyword evidence="3" id="KW-1185">Reference proteome</keyword>
<dbReference type="EMBL" id="AVOT02001409">
    <property type="protein sequence ID" value="MBW0466837.1"/>
    <property type="molecule type" value="Genomic_DNA"/>
</dbReference>
<proteinExistence type="predicted"/>
<accession>A0A9Q3BK91</accession>
<protein>
    <submittedName>
        <fullName evidence="2">Uncharacterized protein</fullName>
    </submittedName>
</protein>
<dbReference type="AlphaFoldDB" id="A0A9Q3BK91"/>
<evidence type="ECO:0000256" key="1">
    <source>
        <dbReference type="SAM" id="MobiDB-lite"/>
    </source>
</evidence>
<evidence type="ECO:0000313" key="2">
    <source>
        <dbReference type="EMBL" id="MBW0466837.1"/>
    </source>
</evidence>
<feature type="region of interest" description="Disordered" evidence="1">
    <location>
        <begin position="73"/>
        <end position="97"/>
    </location>
</feature>
<gene>
    <name evidence="2" type="ORF">O181_006552</name>
</gene>
<dbReference type="Proteomes" id="UP000765509">
    <property type="component" value="Unassembled WGS sequence"/>
</dbReference>
<name>A0A9Q3BK91_9BASI</name>